<feature type="transmembrane region" description="Helical" evidence="7">
    <location>
        <begin position="229"/>
        <end position="249"/>
    </location>
</feature>
<dbReference type="InterPro" id="IPR035906">
    <property type="entry name" value="MetI-like_sf"/>
</dbReference>
<evidence type="ECO:0000256" key="8">
    <source>
        <dbReference type="SAM" id="MobiDB-lite"/>
    </source>
</evidence>
<dbReference type="InterPro" id="IPR000515">
    <property type="entry name" value="MetI-like"/>
</dbReference>
<evidence type="ECO:0000313" key="11">
    <source>
        <dbReference type="Proteomes" id="UP001589896"/>
    </source>
</evidence>
<dbReference type="PANTHER" id="PTHR43227:SF8">
    <property type="entry name" value="DIACETYLCHITOBIOSE UPTAKE SYSTEM PERMEASE PROTEIN DASB"/>
    <property type="match status" value="1"/>
</dbReference>
<evidence type="ECO:0000256" key="6">
    <source>
        <dbReference type="ARBA" id="ARBA00023136"/>
    </source>
</evidence>
<accession>A0ABV6RX91</accession>
<keyword evidence="4 7" id="KW-0812">Transmembrane</keyword>
<evidence type="ECO:0000256" key="3">
    <source>
        <dbReference type="ARBA" id="ARBA00022475"/>
    </source>
</evidence>
<dbReference type="SUPFAM" id="SSF161098">
    <property type="entry name" value="MetI-like"/>
    <property type="match status" value="1"/>
</dbReference>
<evidence type="ECO:0000256" key="2">
    <source>
        <dbReference type="ARBA" id="ARBA00022448"/>
    </source>
</evidence>
<dbReference type="PANTHER" id="PTHR43227">
    <property type="entry name" value="BLL4140 PROTEIN"/>
    <property type="match status" value="1"/>
</dbReference>
<evidence type="ECO:0000256" key="4">
    <source>
        <dbReference type="ARBA" id="ARBA00022692"/>
    </source>
</evidence>
<feature type="transmembrane region" description="Helical" evidence="7">
    <location>
        <begin position="93"/>
        <end position="116"/>
    </location>
</feature>
<dbReference type="Proteomes" id="UP001589896">
    <property type="component" value="Unassembled WGS sequence"/>
</dbReference>
<proteinExistence type="inferred from homology"/>
<sequence>MSHTPALNVERPPSAPPPKRHTSSTRRKQNIAAYLFVLPFFVVFLTMLVVPLIYSGYLSLFESRLIGGEVFSGLTNYIRAVTDSAFLGGLGRVALFLIIQVPIMLCLALFFALALDTGRARGSKAARLLIFMPYAVPAVVATLMWGYLYGPDFGPIAQISRAVGFGTPDFLSPANILGSMMNIVTWEFIGYNMIIMYAALRSIPSELYEAAEIDGAGQFRVAWSVKIPAIRPAILLTVIFSIIGSFQLFNEPSLLNAIAPDAITNSFTPNYYAYNLAFINRELNYAAAIAFLLGIVIAIVSYVVQLTEQRRERREAGLS</sequence>
<keyword evidence="5 7" id="KW-1133">Transmembrane helix</keyword>
<dbReference type="RefSeq" id="WP_386672317.1">
    <property type="nucleotide sequence ID" value="NZ_JBHLTG010000005.1"/>
</dbReference>
<gene>
    <name evidence="10" type="ORF">ACFFGH_21990</name>
</gene>
<comment type="caution">
    <text evidence="10">The sequence shown here is derived from an EMBL/GenBank/DDBJ whole genome shotgun (WGS) entry which is preliminary data.</text>
</comment>
<dbReference type="Gene3D" id="1.10.3720.10">
    <property type="entry name" value="MetI-like"/>
    <property type="match status" value="1"/>
</dbReference>
<protein>
    <submittedName>
        <fullName evidence="10">Carbohydrate ABC transporter permease</fullName>
    </submittedName>
</protein>
<feature type="transmembrane region" description="Helical" evidence="7">
    <location>
        <begin position="285"/>
        <end position="304"/>
    </location>
</feature>
<keyword evidence="3" id="KW-1003">Cell membrane</keyword>
<comment type="subcellular location">
    <subcellularLocation>
        <location evidence="1 7">Cell membrane</location>
        <topology evidence="1 7">Multi-pass membrane protein</topology>
    </subcellularLocation>
</comment>
<dbReference type="Pfam" id="PF00528">
    <property type="entry name" value="BPD_transp_1"/>
    <property type="match status" value="1"/>
</dbReference>
<feature type="region of interest" description="Disordered" evidence="8">
    <location>
        <begin position="1"/>
        <end position="25"/>
    </location>
</feature>
<keyword evidence="6 7" id="KW-0472">Membrane</keyword>
<feature type="transmembrane region" description="Helical" evidence="7">
    <location>
        <begin position="128"/>
        <end position="148"/>
    </location>
</feature>
<feature type="transmembrane region" description="Helical" evidence="7">
    <location>
        <begin position="31"/>
        <end position="54"/>
    </location>
</feature>
<dbReference type="EMBL" id="JBHLTG010000005">
    <property type="protein sequence ID" value="MFC0680513.1"/>
    <property type="molecule type" value="Genomic_DNA"/>
</dbReference>
<keyword evidence="11" id="KW-1185">Reference proteome</keyword>
<reference evidence="10 11" key="1">
    <citation type="submission" date="2024-09" db="EMBL/GenBank/DDBJ databases">
        <authorList>
            <person name="Sun Q."/>
            <person name="Mori K."/>
        </authorList>
    </citation>
    <scope>NUCLEOTIDE SEQUENCE [LARGE SCALE GENOMIC DNA]</scope>
    <source>
        <strain evidence="10 11">KCTC 23076</strain>
    </source>
</reference>
<evidence type="ECO:0000256" key="1">
    <source>
        <dbReference type="ARBA" id="ARBA00004651"/>
    </source>
</evidence>
<evidence type="ECO:0000313" key="10">
    <source>
        <dbReference type="EMBL" id="MFC0680513.1"/>
    </source>
</evidence>
<comment type="similarity">
    <text evidence="7">Belongs to the binding-protein-dependent transport system permease family.</text>
</comment>
<organism evidence="10 11">
    <name type="scientific">Lysobacter korlensis</name>
    <dbReference type="NCBI Taxonomy" id="553636"/>
    <lineage>
        <taxon>Bacteria</taxon>
        <taxon>Pseudomonadati</taxon>
        <taxon>Pseudomonadota</taxon>
        <taxon>Gammaproteobacteria</taxon>
        <taxon>Lysobacterales</taxon>
        <taxon>Lysobacteraceae</taxon>
        <taxon>Lysobacter</taxon>
    </lineage>
</organism>
<evidence type="ECO:0000256" key="7">
    <source>
        <dbReference type="RuleBase" id="RU363032"/>
    </source>
</evidence>
<feature type="transmembrane region" description="Helical" evidence="7">
    <location>
        <begin position="176"/>
        <end position="200"/>
    </location>
</feature>
<dbReference type="InterPro" id="IPR050809">
    <property type="entry name" value="UgpAE/MalFG_permease"/>
</dbReference>
<evidence type="ECO:0000256" key="5">
    <source>
        <dbReference type="ARBA" id="ARBA00022989"/>
    </source>
</evidence>
<name>A0ABV6RX91_9GAMM</name>
<feature type="domain" description="ABC transmembrane type-1" evidence="9">
    <location>
        <begin position="90"/>
        <end position="304"/>
    </location>
</feature>
<dbReference type="CDD" id="cd06261">
    <property type="entry name" value="TM_PBP2"/>
    <property type="match status" value="1"/>
</dbReference>
<dbReference type="PROSITE" id="PS50928">
    <property type="entry name" value="ABC_TM1"/>
    <property type="match status" value="1"/>
</dbReference>
<keyword evidence="2 7" id="KW-0813">Transport</keyword>
<evidence type="ECO:0000259" key="9">
    <source>
        <dbReference type="PROSITE" id="PS50928"/>
    </source>
</evidence>